<accession>I0HAM2</accession>
<organism evidence="3 4">
    <name type="scientific">Actinoplanes missouriensis (strain ATCC 14538 / DSM 43046 / CBS 188.64 / JCM 3121 / NBRC 102363 / NCIMB 12654 / NRRL B-3342 / UNCC 431)</name>
    <dbReference type="NCBI Taxonomy" id="512565"/>
    <lineage>
        <taxon>Bacteria</taxon>
        <taxon>Bacillati</taxon>
        <taxon>Actinomycetota</taxon>
        <taxon>Actinomycetes</taxon>
        <taxon>Micromonosporales</taxon>
        <taxon>Micromonosporaceae</taxon>
        <taxon>Actinoplanes</taxon>
    </lineage>
</organism>
<feature type="domain" description="UspA" evidence="2">
    <location>
        <begin position="15"/>
        <end position="149"/>
    </location>
</feature>
<dbReference type="PRINTS" id="PR01438">
    <property type="entry name" value="UNVRSLSTRESS"/>
</dbReference>
<dbReference type="InterPro" id="IPR014729">
    <property type="entry name" value="Rossmann-like_a/b/a_fold"/>
</dbReference>
<feature type="domain" description="UspA" evidence="2">
    <location>
        <begin position="164"/>
        <end position="298"/>
    </location>
</feature>
<dbReference type="EMBL" id="AP012319">
    <property type="protein sequence ID" value="BAL90059.1"/>
    <property type="molecule type" value="Genomic_DNA"/>
</dbReference>
<dbReference type="InterPro" id="IPR006015">
    <property type="entry name" value="Universal_stress_UspA"/>
</dbReference>
<dbReference type="PATRIC" id="fig|512565.3.peg.4826"/>
<evidence type="ECO:0000259" key="2">
    <source>
        <dbReference type="Pfam" id="PF00582"/>
    </source>
</evidence>
<dbReference type="Pfam" id="PF00582">
    <property type="entry name" value="Usp"/>
    <property type="match status" value="2"/>
</dbReference>
<dbReference type="HOGENOM" id="CLU_049301_4_1_11"/>
<evidence type="ECO:0000313" key="4">
    <source>
        <dbReference type="Proteomes" id="UP000007882"/>
    </source>
</evidence>
<evidence type="ECO:0000256" key="1">
    <source>
        <dbReference type="ARBA" id="ARBA00008791"/>
    </source>
</evidence>
<dbReference type="PANTHER" id="PTHR46268:SF6">
    <property type="entry name" value="UNIVERSAL STRESS PROTEIN UP12"/>
    <property type="match status" value="1"/>
</dbReference>
<dbReference type="PANTHER" id="PTHR46268">
    <property type="entry name" value="STRESS RESPONSE PROTEIN NHAX"/>
    <property type="match status" value="1"/>
</dbReference>
<protein>
    <recommendedName>
        <fullName evidence="2">UspA domain-containing protein</fullName>
    </recommendedName>
</protein>
<dbReference type="KEGG" id="ams:AMIS_48390"/>
<comment type="similarity">
    <text evidence="1">Belongs to the universal stress protein A family.</text>
</comment>
<dbReference type="Proteomes" id="UP000007882">
    <property type="component" value="Chromosome"/>
</dbReference>
<dbReference type="RefSeq" id="WP_014444948.1">
    <property type="nucleotide sequence ID" value="NC_017093.1"/>
</dbReference>
<reference evidence="3 4" key="1">
    <citation type="submission" date="2012-02" db="EMBL/GenBank/DDBJ databases">
        <title>Complete genome sequence of Actinoplanes missouriensis 431 (= NBRC 102363).</title>
        <authorList>
            <person name="Ohnishi Y."/>
            <person name="Ishikawa J."/>
            <person name="Sekine M."/>
            <person name="Hosoyama A."/>
            <person name="Harada T."/>
            <person name="Narita H."/>
            <person name="Hata T."/>
            <person name="Konno Y."/>
            <person name="Tutikane K."/>
            <person name="Fujita N."/>
            <person name="Horinouchi S."/>
            <person name="Hayakawa M."/>
        </authorList>
    </citation>
    <scope>NUCLEOTIDE SEQUENCE [LARGE SCALE GENOMIC DNA]</scope>
    <source>
        <strain evidence="4">ATCC 14538 / DSM 43046 / CBS 188.64 / JCM 3121 / NBRC 102363 / NCIMB 12654 / NRRL B-3342 / UNCC 431</strain>
    </source>
</reference>
<proteinExistence type="inferred from homology"/>
<dbReference type="CDD" id="cd00293">
    <property type="entry name" value="USP-like"/>
    <property type="match status" value="2"/>
</dbReference>
<gene>
    <name evidence="3" type="ordered locus">AMIS_48390</name>
</gene>
<dbReference type="InterPro" id="IPR006016">
    <property type="entry name" value="UspA"/>
</dbReference>
<dbReference type="SUPFAM" id="SSF52402">
    <property type="entry name" value="Adenine nucleotide alpha hydrolases-like"/>
    <property type="match status" value="2"/>
</dbReference>
<keyword evidence="4" id="KW-1185">Reference proteome</keyword>
<dbReference type="Gene3D" id="3.40.50.620">
    <property type="entry name" value="HUPs"/>
    <property type="match status" value="2"/>
</dbReference>
<dbReference type="STRING" id="512565.AMIS_48390"/>
<evidence type="ECO:0000313" key="3">
    <source>
        <dbReference type="EMBL" id="BAL90059.1"/>
    </source>
</evidence>
<name>I0HAM2_ACTM4</name>
<dbReference type="eggNOG" id="COG0589">
    <property type="taxonomic scope" value="Bacteria"/>
</dbReference>
<dbReference type="AlphaFoldDB" id="I0HAM2"/>
<sequence>MSTGPVNSGPVNSGPVIVGVDGGAHGADALELGQWAAGILDVPLVVAVVSPAPSALGSGRVDAEWVADRRAAAERVLDGAREALGDPPGVEYQVLASSSAAHGLHDLAEHRDAALLVVGSGAAAPASRLFPGSTAERLLAGSVCPVAVAPAGMTGSGTSPTGGRIAVAYVDTPDGRAALESAARLARRTGDPLLLVTVVARGDAARPFLLGSDAERAFLDTAREIYEEALRKAAASVPDVTVEWELRSGDVVETLAELTDVDILFCGSRGYGPARRVLLGGVSGRLLRRARRPLVVVPRAG</sequence>